<keyword evidence="2" id="KW-1185">Reference proteome</keyword>
<proteinExistence type="predicted"/>
<protein>
    <submittedName>
        <fullName evidence="1">Uncharacterized protein</fullName>
    </submittedName>
</protein>
<dbReference type="EMBL" id="OX597824">
    <property type="protein sequence ID" value="CAI9730259.1"/>
    <property type="molecule type" value="Genomic_DNA"/>
</dbReference>
<name>A0AA36BA92_OCTVU</name>
<gene>
    <name evidence="1" type="ORF">OCTVUL_1B000495</name>
</gene>
<accession>A0AA36BA92</accession>
<dbReference type="Proteomes" id="UP001162480">
    <property type="component" value="Chromosome 11"/>
</dbReference>
<organism evidence="1 2">
    <name type="scientific">Octopus vulgaris</name>
    <name type="common">Common octopus</name>
    <dbReference type="NCBI Taxonomy" id="6645"/>
    <lineage>
        <taxon>Eukaryota</taxon>
        <taxon>Metazoa</taxon>
        <taxon>Spiralia</taxon>
        <taxon>Lophotrochozoa</taxon>
        <taxon>Mollusca</taxon>
        <taxon>Cephalopoda</taxon>
        <taxon>Coleoidea</taxon>
        <taxon>Octopodiformes</taxon>
        <taxon>Octopoda</taxon>
        <taxon>Incirrata</taxon>
        <taxon>Octopodidae</taxon>
        <taxon>Octopus</taxon>
    </lineage>
</organism>
<dbReference type="AlphaFoldDB" id="A0AA36BA92"/>
<sequence>MTQAQELQPSHHACHIEDKNNNFHYTQFLFRLSHNSKEKNSPTQWTPTMHFQPATECTPLHCIAMKETSTIKKCNILTVFQPKITGMKIWKPALATFSTATDFLNAVLHLTCMSHELLYIDFLCIHIFLHFKCYFLAFQDQDIFYSSLSFSFCFCLHCTPSFVYT</sequence>
<reference evidence="1" key="1">
    <citation type="submission" date="2023-08" db="EMBL/GenBank/DDBJ databases">
        <authorList>
            <person name="Alioto T."/>
            <person name="Alioto T."/>
            <person name="Gomez Garrido J."/>
        </authorList>
    </citation>
    <scope>NUCLEOTIDE SEQUENCE</scope>
</reference>
<evidence type="ECO:0000313" key="1">
    <source>
        <dbReference type="EMBL" id="CAI9730259.1"/>
    </source>
</evidence>
<evidence type="ECO:0000313" key="2">
    <source>
        <dbReference type="Proteomes" id="UP001162480"/>
    </source>
</evidence>